<sequence length="431" mass="50560">MKPFVQQSSSDAKWPTKQEREQIKLQSMLMSLPTKCYNLSTQLLQNPNTKYYIYSKEVGNLYPSIVAAQLEYGQVKVSALSPAFGFYASDNQILPMKVSKLDKNFNVAIILYSIDRKHEFLNDMQRDFFSKGFFTKCITLMNNFSHFVAEEQKKERVIKFIKDFQQKYDKKQHEHTVHFIQKFSQSTRFHELMKPIQKDAEKFLERFGCWDATIRANNASLSKTEMDIQSAKTEIGDNKLKRAQTQNINAMQSINPMQSINSMKNDLDYKIKKSIPWYEHSISFITSQDKNVMKEGKIFLLFCDLEFKAQAEEIEDIFGQTQAQAIIMVSTPFKYNVPMVKEDEDTKPKEFDVKCFYRNVEERLLFPRINQMEQDTLIEGDEYFFSWLNLKLINTSLAVSQVDFIKETYVEEMRQIIKQGINSINEPDKSM</sequence>
<organism evidence="1">
    <name type="scientific">Hexamita inflata</name>
    <dbReference type="NCBI Taxonomy" id="28002"/>
    <lineage>
        <taxon>Eukaryota</taxon>
        <taxon>Metamonada</taxon>
        <taxon>Diplomonadida</taxon>
        <taxon>Hexamitidae</taxon>
        <taxon>Hexamitinae</taxon>
        <taxon>Hexamita</taxon>
    </lineage>
</organism>
<dbReference type="Proteomes" id="UP001642409">
    <property type="component" value="Unassembled WGS sequence"/>
</dbReference>
<gene>
    <name evidence="2" type="ORF">HINF_LOCUS32951</name>
    <name evidence="1" type="ORF">HINF_LOCUS50392</name>
</gene>
<evidence type="ECO:0000313" key="3">
    <source>
        <dbReference type="Proteomes" id="UP001642409"/>
    </source>
</evidence>
<accession>A0AA86QXT9</accession>
<reference evidence="2 3" key="2">
    <citation type="submission" date="2024-07" db="EMBL/GenBank/DDBJ databases">
        <authorList>
            <person name="Akdeniz Z."/>
        </authorList>
    </citation>
    <scope>NUCLEOTIDE SEQUENCE [LARGE SCALE GENOMIC DNA]</scope>
</reference>
<keyword evidence="3" id="KW-1185">Reference proteome</keyword>
<protein>
    <submittedName>
        <fullName evidence="1">Uncharacterized protein</fullName>
    </submittedName>
</protein>
<evidence type="ECO:0000313" key="2">
    <source>
        <dbReference type="EMBL" id="CAL6030074.1"/>
    </source>
</evidence>
<dbReference type="EMBL" id="CAXDID020000113">
    <property type="protein sequence ID" value="CAL6030074.1"/>
    <property type="molecule type" value="Genomic_DNA"/>
</dbReference>
<proteinExistence type="predicted"/>
<comment type="caution">
    <text evidence="1">The sequence shown here is derived from an EMBL/GenBank/DDBJ whole genome shotgun (WGS) entry which is preliminary data.</text>
</comment>
<reference evidence="1" key="1">
    <citation type="submission" date="2023-06" db="EMBL/GenBank/DDBJ databases">
        <authorList>
            <person name="Kurt Z."/>
        </authorList>
    </citation>
    <scope>NUCLEOTIDE SEQUENCE</scope>
</reference>
<dbReference type="AlphaFoldDB" id="A0AA86QXT9"/>
<dbReference type="EMBL" id="CATOUU010000959">
    <property type="protein sequence ID" value="CAI9962747.1"/>
    <property type="molecule type" value="Genomic_DNA"/>
</dbReference>
<name>A0AA86QXT9_9EUKA</name>
<evidence type="ECO:0000313" key="1">
    <source>
        <dbReference type="EMBL" id="CAI9962747.1"/>
    </source>
</evidence>